<reference evidence="2 3" key="1">
    <citation type="submission" date="2019-01" db="EMBL/GenBank/DDBJ databases">
        <title>Nuclear Genome Assembly of the Microalgal Biofuel strain Nannochloropsis salina CCMP1776.</title>
        <authorList>
            <person name="Hovde B."/>
        </authorList>
    </citation>
    <scope>NUCLEOTIDE SEQUENCE [LARGE SCALE GENOMIC DNA]</scope>
    <source>
        <strain evidence="2 3">CCMP1776</strain>
    </source>
</reference>
<dbReference type="OrthoDB" id="10321055at2759"/>
<comment type="caution">
    <text evidence="2">The sequence shown here is derived from an EMBL/GenBank/DDBJ whole genome shotgun (WGS) entry which is preliminary data.</text>
</comment>
<feature type="compositionally biased region" description="Basic and acidic residues" evidence="1">
    <location>
        <begin position="219"/>
        <end position="234"/>
    </location>
</feature>
<name>A0A4D9CNJ5_9STRA</name>
<dbReference type="EMBL" id="SDOX01000158">
    <property type="protein sequence ID" value="TFJ80732.1"/>
    <property type="molecule type" value="Genomic_DNA"/>
</dbReference>
<feature type="compositionally biased region" description="Basic and acidic residues" evidence="1">
    <location>
        <begin position="190"/>
        <end position="209"/>
    </location>
</feature>
<feature type="compositionally biased region" description="Basic residues" evidence="1">
    <location>
        <begin position="121"/>
        <end position="139"/>
    </location>
</feature>
<accession>A0A4D9CNJ5</accession>
<evidence type="ECO:0000313" key="3">
    <source>
        <dbReference type="Proteomes" id="UP000355283"/>
    </source>
</evidence>
<evidence type="ECO:0000256" key="1">
    <source>
        <dbReference type="SAM" id="MobiDB-lite"/>
    </source>
</evidence>
<feature type="compositionally biased region" description="Basic and acidic residues" evidence="1">
    <location>
        <begin position="52"/>
        <end position="63"/>
    </location>
</feature>
<protein>
    <submittedName>
        <fullName evidence="2">Uncharacterized protein</fullName>
    </submittedName>
</protein>
<keyword evidence="3" id="KW-1185">Reference proteome</keyword>
<gene>
    <name evidence="2" type="ORF">NSK_007909</name>
</gene>
<evidence type="ECO:0000313" key="2">
    <source>
        <dbReference type="EMBL" id="TFJ80732.1"/>
    </source>
</evidence>
<feature type="compositionally biased region" description="Basic residues" evidence="1">
    <location>
        <begin position="1"/>
        <end position="10"/>
    </location>
</feature>
<sequence>MGRVRRYKKLKACDPCARGQAPREEDAKYDLPPAGLDSDEEKGGGKKRRRQERQWAQDALRDDEYIEMLENEATRKRKKQLPEISIQPRQPNESMKAFQHRVRQDSKALLRESNMANSTTKARRREYLRIRKANKKRKAQGLPPLPHRSRGQEECDGREHQGGLMDPAPSFAAAETVPFGQTNAAPPDLRLPRLPDKLKAGARPIDGRHGQAPQRPGGRRQEQKAKESGEKEGPVAKAAAARAKQSPAEKADWAKLREEAQQAYRAMKEGKQQQELTSKFV</sequence>
<dbReference type="AlphaFoldDB" id="A0A4D9CNJ5"/>
<feature type="region of interest" description="Disordered" evidence="1">
    <location>
        <begin position="1"/>
        <end position="252"/>
    </location>
</feature>
<feature type="compositionally biased region" description="Basic and acidic residues" evidence="1">
    <location>
        <begin position="150"/>
        <end position="161"/>
    </location>
</feature>
<proteinExistence type="predicted"/>
<dbReference type="Proteomes" id="UP000355283">
    <property type="component" value="Unassembled WGS sequence"/>
</dbReference>
<feature type="compositionally biased region" description="Low complexity" evidence="1">
    <location>
        <begin position="236"/>
        <end position="246"/>
    </location>
</feature>
<organism evidence="2 3">
    <name type="scientific">Nannochloropsis salina CCMP1776</name>
    <dbReference type="NCBI Taxonomy" id="1027361"/>
    <lineage>
        <taxon>Eukaryota</taxon>
        <taxon>Sar</taxon>
        <taxon>Stramenopiles</taxon>
        <taxon>Ochrophyta</taxon>
        <taxon>Eustigmatophyceae</taxon>
        <taxon>Eustigmatales</taxon>
        <taxon>Monodopsidaceae</taxon>
        <taxon>Microchloropsis</taxon>
        <taxon>Microchloropsis salina</taxon>
    </lineage>
</organism>